<organism evidence="1 2">
    <name type="scientific">Staphylotrichum longicolle</name>
    <dbReference type="NCBI Taxonomy" id="669026"/>
    <lineage>
        <taxon>Eukaryota</taxon>
        <taxon>Fungi</taxon>
        <taxon>Dikarya</taxon>
        <taxon>Ascomycota</taxon>
        <taxon>Pezizomycotina</taxon>
        <taxon>Sordariomycetes</taxon>
        <taxon>Sordariomycetidae</taxon>
        <taxon>Sordariales</taxon>
        <taxon>Chaetomiaceae</taxon>
        <taxon>Staphylotrichum</taxon>
    </lineage>
</organism>
<dbReference type="Proteomes" id="UP001197093">
    <property type="component" value="Unassembled WGS sequence"/>
</dbReference>
<accession>A0AAD4F281</accession>
<protein>
    <submittedName>
        <fullName evidence="1">Uncharacterized protein</fullName>
    </submittedName>
</protein>
<gene>
    <name evidence="1" type="ORF">NEMBOFW57_001799</name>
</gene>
<dbReference type="EMBL" id="JAHCVI010000001">
    <property type="protein sequence ID" value="KAG7291779.1"/>
    <property type="molecule type" value="Genomic_DNA"/>
</dbReference>
<dbReference type="AlphaFoldDB" id="A0AAD4F281"/>
<keyword evidence="2" id="KW-1185">Reference proteome</keyword>
<evidence type="ECO:0000313" key="2">
    <source>
        <dbReference type="Proteomes" id="UP001197093"/>
    </source>
</evidence>
<name>A0AAD4F281_9PEZI</name>
<comment type="caution">
    <text evidence="1">The sequence shown here is derived from an EMBL/GenBank/DDBJ whole genome shotgun (WGS) entry which is preliminary data.</text>
</comment>
<evidence type="ECO:0000313" key="1">
    <source>
        <dbReference type="EMBL" id="KAG7291779.1"/>
    </source>
</evidence>
<reference evidence="1" key="1">
    <citation type="submission" date="2023-02" db="EMBL/GenBank/DDBJ databases">
        <authorList>
            <person name="Palmer J.M."/>
        </authorList>
    </citation>
    <scope>NUCLEOTIDE SEQUENCE</scope>
    <source>
        <strain evidence="1">FW57</strain>
    </source>
</reference>
<proteinExistence type="predicted"/>
<sequence>MTTTTTTTPNLTTSLARLQYFYQDVTRLSAIASPSLVLHPADRDLSSPPRPPLVGIAAAQRHEQEFVAAAAAAAGAGVTMVMDVESITVGRDGTFAAVEHWENAADPEALVRWLKGV</sequence>